<dbReference type="Proteomes" id="UP000325606">
    <property type="component" value="Chromosome"/>
</dbReference>
<dbReference type="CDD" id="cd00082">
    <property type="entry name" value="HisKA"/>
    <property type="match status" value="1"/>
</dbReference>
<dbReference type="NCBIfam" id="TIGR00229">
    <property type="entry name" value="sensory_box"/>
    <property type="match status" value="1"/>
</dbReference>
<dbReference type="InterPro" id="IPR000014">
    <property type="entry name" value="PAS"/>
</dbReference>
<dbReference type="RefSeq" id="WP_151053955.1">
    <property type="nucleotide sequence ID" value="NZ_CP044222.1"/>
</dbReference>
<dbReference type="EC" id="2.7.13.3" evidence="2"/>
<dbReference type="SUPFAM" id="SSF47384">
    <property type="entry name" value="Homodimeric domain of signal transducing histidine kinase"/>
    <property type="match status" value="1"/>
</dbReference>
<evidence type="ECO:0000256" key="4">
    <source>
        <dbReference type="ARBA" id="ARBA00022679"/>
    </source>
</evidence>
<dbReference type="SMART" id="SM00091">
    <property type="entry name" value="PAS"/>
    <property type="match status" value="1"/>
</dbReference>
<comment type="catalytic activity">
    <reaction evidence="1">
        <text>ATP + protein L-histidine = ADP + protein N-phospho-L-histidine.</text>
        <dbReference type="EC" id="2.7.13.3"/>
    </reaction>
</comment>
<evidence type="ECO:0000259" key="8">
    <source>
        <dbReference type="PROSITE" id="PS50112"/>
    </source>
</evidence>
<evidence type="ECO:0000313" key="9">
    <source>
        <dbReference type="EMBL" id="QEW05917.1"/>
    </source>
</evidence>
<dbReference type="Gene3D" id="3.30.565.10">
    <property type="entry name" value="Histidine kinase-like ATPase, C-terminal domain"/>
    <property type="match status" value="1"/>
</dbReference>
<dbReference type="InterPro" id="IPR005467">
    <property type="entry name" value="His_kinase_dom"/>
</dbReference>
<feature type="transmembrane region" description="Helical" evidence="6">
    <location>
        <begin position="77"/>
        <end position="96"/>
    </location>
</feature>
<sequence length="789" mass="87912">MSSLNLINAPAVSGNFSPGDRAPTAICFFVGARSPSDVVYSSPAERAPTGYVLLCWSSVSERCCSFFARGAGSYRRATRALILLLILICPASVLAAQDTVRLQLKWNHQFQFAGYYAAIAKGYYEEEGLSVELLLARPGLDPISEVIQGRAEFGIGTSDLLLHFHQGDPVVALAVTFQHSPLALISRTNNQLQTLRDLDGQAVALEPGSAELFAYLKREGIRTEQFDAVLHEYNLMPLIVGKVAAQSVYSTTETLELDKLGIDYQIYSPRSVGIDFYGDALFTTQAFLADNTEKVEAFRRASLRGWLYAMNHSEEIIDVILEQYPTPRSREALQHEAEKMHSLMRTDLIEPGHMITGRWQHMADVYAEIGMLPEKISLEGFLYNPKPETIDLTRIYYGLVVACVLAAIFASLTSIMMYYNKQIRKSEQKFRTLYDDAPLAFIVLDHQGNIKDWNSAASRIFGWPHQDAIGRNIVDTIIRPDDYDMFESIISTTLKEKDSVSCINKNITRDGKEITCEWVNSPYPYTHKDEGGMILSIGMDVTERVAMDKALRKARDDAKDALHEHKQLITMLSHEIRSPLATIATANAVLKAALTQGTFSDTSMMINRINSAIHRLRGFLDNLTSDDRLSTTNITNQRAMVDLPAIVQQSINAIQNNYPLRNINVTLSGPNQVLSPDPVLLDIVMTNLLDNALKYSPKDTNVSLEAITQDDNAISLKVHNLGHGIGDSLRAKVFRKYFRGEQVENTSGTGIGLYLVKRIVDSNNGTIDIISSDHHGTTFHVTFPPYKQD</sequence>
<dbReference type="Pfam" id="PF02518">
    <property type="entry name" value="HATPase_c"/>
    <property type="match status" value="1"/>
</dbReference>
<dbReference type="Gene3D" id="3.30.450.20">
    <property type="entry name" value="PAS domain"/>
    <property type="match status" value="1"/>
</dbReference>
<dbReference type="KEGG" id="nik:F5I99_05105"/>
<dbReference type="InterPro" id="IPR015168">
    <property type="entry name" value="SsuA/THI5"/>
</dbReference>
<proteinExistence type="predicted"/>
<feature type="domain" description="PAS" evidence="8">
    <location>
        <begin position="426"/>
        <end position="497"/>
    </location>
</feature>
<dbReference type="Gene3D" id="1.10.287.130">
    <property type="match status" value="1"/>
</dbReference>
<evidence type="ECO:0000256" key="1">
    <source>
        <dbReference type="ARBA" id="ARBA00000085"/>
    </source>
</evidence>
<keyword evidence="5" id="KW-0418">Kinase</keyword>
<keyword evidence="4" id="KW-0808">Transferase</keyword>
<evidence type="ECO:0000256" key="6">
    <source>
        <dbReference type="SAM" id="Phobius"/>
    </source>
</evidence>
<accession>A0A5J6LBF8</accession>
<dbReference type="SMART" id="SM00387">
    <property type="entry name" value="HATPase_c"/>
    <property type="match status" value="1"/>
</dbReference>
<dbReference type="PRINTS" id="PR00344">
    <property type="entry name" value="BCTRLSENSOR"/>
</dbReference>
<feature type="transmembrane region" description="Helical" evidence="6">
    <location>
        <begin position="395"/>
        <end position="419"/>
    </location>
</feature>
<dbReference type="EMBL" id="CP044222">
    <property type="protein sequence ID" value="QEW05917.1"/>
    <property type="molecule type" value="Genomic_DNA"/>
</dbReference>
<evidence type="ECO:0000256" key="5">
    <source>
        <dbReference type="ARBA" id="ARBA00022777"/>
    </source>
</evidence>
<dbReference type="InterPro" id="IPR036890">
    <property type="entry name" value="HATPase_C_sf"/>
</dbReference>
<keyword evidence="6" id="KW-0472">Membrane</keyword>
<keyword evidence="10" id="KW-1185">Reference proteome</keyword>
<dbReference type="Pfam" id="PF00989">
    <property type="entry name" value="PAS"/>
    <property type="match status" value="1"/>
</dbReference>
<dbReference type="SUPFAM" id="SSF55785">
    <property type="entry name" value="PYP-like sensor domain (PAS domain)"/>
    <property type="match status" value="1"/>
</dbReference>
<dbReference type="Pfam" id="PF00512">
    <property type="entry name" value="HisKA"/>
    <property type="match status" value="1"/>
</dbReference>
<dbReference type="InterPro" id="IPR036097">
    <property type="entry name" value="HisK_dim/P_sf"/>
</dbReference>
<dbReference type="InterPro" id="IPR013767">
    <property type="entry name" value="PAS_fold"/>
</dbReference>
<keyword evidence="6" id="KW-1133">Transmembrane helix</keyword>
<dbReference type="SUPFAM" id="SSF55874">
    <property type="entry name" value="ATPase domain of HSP90 chaperone/DNA topoisomerase II/histidine kinase"/>
    <property type="match status" value="1"/>
</dbReference>
<dbReference type="SUPFAM" id="SSF53850">
    <property type="entry name" value="Periplasmic binding protein-like II"/>
    <property type="match status" value="1"/>
</dbReference>
<protein>
    <recommendedName>
        <fullName evidence="2">histidine kinase</fullName>
        <ecNumber evidence="2">2.7.13.3</ecNumber>
    </recommendedName>
</protein>
<feature type="domain" description="Histidine kinase" evidence="7">
    <location>
        <begin position="571"/>
        <end position="787"/>
    </location>
</feature>
<dbReference type="InterPro" id="IPR003594">
    <property type="entry name" value="HATPase_dom"/>
</dbReference>
<evidence type="ECO:0000256" key="3">
    <source>
        <dbReference type="ARBA" id="ARBA00022553"/>
    </source>
</evidence>
<dbReference type="InterPro" id="IPR035965">
    <property type="entry name" value="PAS-like_dom_sf"/>
</dbReference>
<evidence type="ECO:0000313" key="10">
    <source>
        <dbReference type="Proteomes" id="UP000325606"/>
    </source>
</evidence>
<evidence type="ECO:0000259" key="7">
    <source>
        <dbReference type="PROSITE" id="PS50109"/>
    </source>
</evidence>
<keyword evidence="3" id="KW-0597">Phosphoprotein</keyword>
<organism evidence="9 10">
    <name type="scientific">Nitrincola iocasae</name>
    <dbReference type="NCBI Taxonomy" id="2614693"/>
    <lineage>
        <taxon>Bacteria</taxon>
        <taxon>Pseudomonadati</taxon>
        <taxon>Pseudomonadota</taxon>
        <taxon>Gammaproteobacteria</taxon>
        <taxon>Oceanospirillales</taxon>
        <taxon>Oceanospirillaceae</taxon>
        <taxon>Nitrincola</taxon>
    </lineage>
</organism>
<dbReference type="PANTHER" id="PTHR43304:SF1">
    <property type="entry name" value="PAC DOMAIN-CONTAINING PROTEIN"/>
    <property type="match status" value="1"/>
</dbReference>
<dbReference type="InterPro" id="IPR004358">
    <property type="entry name" value="Sig_transdc_His_kin-like_C"/>
</dbReference>
<name>A0A5J6LBF8_9GAMM</name>
<dbReference type="Gene3D" id="3.40.190.10">
    <property type="entry name" value="Periplasmic binding protein-like II"/>
    <property type="match status" value="2"/>
</dbReference>
<dbReference type="PROSITE" id="PS50112">
    <property type="entry name" value="PAS"/>
    <property type="match status" value="1"/>
</dbReference>
<evidence type="ECO:0000256" key="2">
    <source>
        <dbReference type="ARBA" id="ARBA00012438"/>
    </source>
</evidence>
<dbReference type="PROSITE" id="PS50109">
    <property type="entry name" value="HIS_KIN"/>
    <property type="match status" value="1"/>
</dbReference>
<dbReference type="CDD" id="cd00130">
    <property type="entry name" value="PAS"/>
    <property type="match status" value="1"/>
</dbReference>
<dbReference type="Pfam" id="PF09084">
    <property type="entry name" value="NMT1"/>
    <property type="match status" value="1"/>
</dbReference>
<reference evidence="9 10" key="1">
    <citation type="submission" date="2019-09" db="EMBL/GenBank/DDBJ databases">
        <title>Nitrincola iocasae sp. nov., a bacterium isolated from the sediment collected at a cold seep field in South China Sea.</title>
        <authorList>
            <person name="Zhang H."/>
            <person name="Wang H."/>
            <person name="Li C."/>
        </authorList>
    </citation>
    <scope>NUCLEOTIDE SEQUENCE [LARGE SCALE GENOMIC DNA]</scope>
    <source>
        <strain evidence="9 10">KXZD1103</strain>
    </source>
</reference>
<dbReference type="InterPro" id="IPR003661">
    <property type="entry name" value="HisK_dim/P_dom"/>
</dbReference>
<dbReference type="GO" id="GO:0006355">
    <property type="term" value="P:regulation of DNA-templated transcription"/>
    <property type="evidence" value="ECO:0007669"/>
    <property type="project" value="InterPro"/>
</dbReference>
<dbReference type="PANTHER" id="PTHR43304">
    <property type="entry name" value="PHYTOCHROME-LIKE PROTEIN CPH1"/>
    <property type="match status" value="1"/>
</dbReference>
<dbReference type="GO" id="GO:0000155">
    <property type="term" value="F:phosphorelay sensor kinase activity"/>
    <property type="evidence" value="ECO:0007669"/>
    <property type="project" value="InterPro"/>
</dbReference>
<keyword evidence="6" id="KW-0812">Transmembrane</keyword>
<gene>
    <name evidence="9" type="ORF">F5I99_05105</name>
</gene>
<dbReference type="InterPro" id="IPR052162">
    <property type="entry name" value="Sensor_kinase/Photoreceptor"/>
</dbReference>
<dbReference type="AlphaFoldDB" id="A0A5J6LBF8"/>